<feature type="non-terminal residue" evidence="2">
    <location>
        <position position="129"/>
    </location>
</feature>
<dbReference type="AlphaFoldDB" id="A0A383AHW5"/>
<feature type="domain" description="OB-fold nucleic acid binding" evidence="1">
    <location>
        <begin position="9"/>
        <end position="101"/>
    </location>
</feature>
<proteinExistence type="predicted"/>
<gene>
    <name evidence="2" type="ORF">METZ01_LOCUS460196</name>
</gene>
<name>A0A383AHW5_9ZZZZ</name>
<evidence type="ECO:0000259" key="1">
    <source>
        <dbReference type="Pfam" id="PF13742"/>
    </source>
</evidence>
<dbReference type="CDD" id="cd04489">
    <property type="entry name" value="ExoVII_LU_OBF"/>
    <property type="match status" value="1"/>
</dbReference>
<organism evidence="2">
    <name type="scientific">marine metagenome</name>
    <dbReference type="NCBI Taxonomy" id="408172"/>
    <lineage>
        <taxon>unclassified sequences</taxon>
        <taxon>metagenomes</taxon>
        <taxon>ecological metagenomes</taxon>
    </lineage>
</organism>
<evidence type="ECO:0000313" key="2">
    <source>
        <dbReference type="EMBL" id="SVE07342.1"/>
    </source>
</evidence>
<accession>A0A383AHW5</accession>
<reference evidence="2" key="1">
    <citation type="submission" date="2018-05" db="EMBL/GenBank/DDBJ databases">
        <authorList>
            <person name="Lanie J.A."/>
            <person name="Ng W.-L."/>
            <person name="Kazmierczak K.M."/>
            <person name="Andrzejewski T.M."/>
            <person name="Davidsen T.M."/>
            <person name="Wayne K.J."/>
            <person name="Tettelin H."/>
            <person name="Glass J.I."/>
            <person name="Rusch D."/>
            <person name="Podicherti R."/>
            <person name="Tsui H.-C.T."/>
            <person name="Winkler M.E."/>
        </authorList>
    </citation>
    <scope>NUCLEOTIDE SEQUENCE</scope>
</reference>
<dbReference type="InterPro" id="IPR003753">
    <property type="entry name" value="Exonuc_VII_L"/>
</dbReference>
<dbReference type="PANTHER" id="PTHR30008">
    <property type="entry name" value="EXODEOXYRIBONUCLEASE 7 LARGE SUBUNIT"/>
    <property type="match status" value="1"/>
</dbReference>
<dbReference type="PANTHER" id="PTHR30008:SF0">
    <property type="entry name" value="EXODEOXYRIBONUCLEASE 7 LARGE SUBUNIT"/>
    <property type="match status" value="1"/>
</dbReference>
<sequence length="129" mass="14494">MKISGHTIFTITEIANQAKSSLEQKFENLWVQGEISSCKLYSSGHIYLTLKDEKSELSAVIFSLNAQYLTEMPQAGQKVTVIGSLSIYAPKGKFQLLIRNMYPTGQGDLWLAYESLKQKLENEGLFVPE</sequence>
<dbReference type="GO" id="GO:0003676">
    <property type="term" value="F:nucleic acid binding"/>
    <property type="evidence" value="ECO:0007669"/>
    <property type="project" value="InterPro"/>
</dbReference>
<dbReference type="EMBL" id="UINC01192272">
    <property type="protein sequence ID" value="SVE07342.1"/>
    <property type="molecule type" value="Genomic_DNA"/>
</dbReference>
<dbReference type="GO" id="GO:0009318">
    <property type="term" value="C:exodeoxyribonuclease VII complex"/>
    <property type="evidence" value="ECO:0007669"/>
    <property type="project" value="InterPro"/>
</dbReference>
<protein>
    <recommendedName>
        <fullName evidence="1">OB-fold nucleic acid binding domain-containing protein</fullName>
    </recommendedName>
</protein>
<dbReference type="GO" id="GO:0006308">
    <property type="term" value="P:DNA catabolic process"/>
    <property type="evidence" value="ECO:0007669"/>
    <property type="project" value="InterPro"/>
</dbReference>
<dbReference type="InterPro" id="IPR025824">
    <property type="entry name" value="OB-fold_nuc-bd_dom"/>
</dbReference>
<dbReference type="GO" id="GO:0008855">
    <property type="term" value="F:exodeoxyribonuclease VII activity"/>
    <property type="evidence" value="ECO:0007669"/>
    <property type="project" value="InterPro"/>
</dbReference>
<dbReference type="Pfam" id="PF13742">
    <property type="entry name" value="tRNA_anti_2"/>
    <property type="match status" value="1"/>
</dbReference>